<dbReference type="GO" id="GO:0000272">
    <property type="term" value="P:polysaccharide catabolic process"/>
    <property type="evidence" value="ECO:0007669"/>
    <property type="project" value="UniProtKB-KW"/>
</dbReference>
<dbReference type="Pfam" id="PF02927">
    <property type="entry name" value="CelD_N"/>
    <property type="match status" value="1"/>
</dbReference>
<dbReference type="Gene3D" id="2.60.40.10">
    <property type="entry name" value="Immunoglobulins"/>
    <property type="match status" value="1"/>
</dbReference>
<evidence type="ECO:0000259" key="6">
    <source>
        <dbReference type="Pfam" id="PF00759"/>
    </source>
</evidence>
<dbReference type="RefSeq" id="WP_188505039.1">
    <property type="nucleotide sequence ID" value="NZ_BMER01000001.1"/>
</dbReference>
<accession>A0A917HK94</accession>
<evidence type="ECO:0000259" key="5">
    <source>
        <dbReference type="Pfam" id="PF00149"/>
    </source>
</evidence>
<evidence type="ECO:0000256" key="2">
    <source>
        <dbReference type="ARBA" id="ARBA00023277"/>
    </source>
</evidence>
<dbReference type="Pfam" id="PF00759">
    <property type="entry name" value="Glyco_hydro_9"/>
    <property type="match status" value="1"/>
</dbReference>
<comment type="caution">
    <text evidence="9">The sequence shown here is derived from an EMBL/GenBank/DDBJ whole genome shotgun (WGS) entry which is preliminary data.</text>
</comment>
<dbReference type="AlphaFoldDB" id="A0A917HK94"/>
<proteinExistence type="inferred from homology"/>
<keyword evidence="4" id="KW-0732">Signal</keyword>
<dbReference type="PANTHER" id="PTHR34512">
    <property type="entry name" value="CELL SURFACE PROTEIN"/>
    <property type="match status" value="1"/>
</dbReference>
<gene>
    <name evidence="9" type="ORF">GCM10007415_12560</name>
</gene>
<sequence>MALLKVLVLTAFAGYAQPFQFAHVTDTHVGSATGADDLRRTVADINANPDLHFVILSGDVTEFGSDEELRLAKQILDSLFIPWYVIPGNHDTNWSESGGNSFRKIFGGETFAFVHNGYFFVGTNSGPNMRMSPGQVPRENLVWMDSLFAAHPDKDMPIIYVNHYPQDSSLNNWFEALDRVKTRNVQLFFCGHGHQNKQYEFEGIPGIMGRSNLRAKDSVGGYNIVTIADGRALYQEQHPGAGMQEPWAVIPLLNHRFADEARLYDRPDYSLNTRHAAVRGVWSFQDASDIGAGLATYKQLVITANTAGQVYALDEQTGRKVWSFQTGGKVYSTPTVWKHYVVVGSSDGLIYGLHAKTGKLLWKHAAEKAVLGSPLVHNGVAYIGASDGRFRALDIKSGRLRWSFDEVKGYVSGKPLLYENTLYFGSWGNGFYAIDPADGHLKWQWSNGASSRMLSPAACYPVGANGRIFIVAPDRYMTALDARNGAEIWRKKIDSVRVRESMGLSEDGTLVYVKTMDGQVLGVSTTADSMQIAWRSKLQLPYELTPSAISANDGLVFVPSHSGLVSGLNAASGDVAWQYKLSNAMVNPMLPLRGQRLVASTMDGKVVCLAYGDPEDRSWIRVNQLGYTPQGIKVAVWGGKSTKRIARFRLVEGESGKAVFAGKAGKDFGTYGPFRSSYRLDFSAYADTGTYYLEVDGVRSPQFRIASDVYTGAADFALRYMRQQRTLFNPFLKDSCHTHDGFTLYAAGAGLPDSTRIDVGGGWHDASDYLQYATTSANATYHLLAAYRDFPAIFGDHKQANGLDGSNGIADVLDEARWGLDWLLKMHPEPHLLFNQIADDRDHAGMRMPGEDDFYGRGFERPVYFVSGEPQQRGKFMNSTTGTSSTAAKFTSAFNLGSLLFETKDTTYAQRLLEKAKTAYAFAKRRPGVTQTASVKSPYIYAEDNWVDDMELAAATQWAATGDAAFLQEALDYARQETVTPWMANDTAAHYQWYPFINLGHRELARRTTGEKREEVIAYYKEGIEQVWARAEQNAFYRGVPFIWCSNNLTASFAIQCLWYEQLTNDDTYAQLVQANFDWLFGCNPWGTSMVYGLPAWGDTPTDPHSAFTRLGNYPIDGGLVDGPVYGNIFNSLIGIQLTKPDAHAPFQSDLAVYHDDYGDYSTNEPTMDGTASLIYLLAAKEQESREVAQPKK</sequence>
<keyword evidence="10" id="KW-1185">Reference proteome</keyword>
<evidence type="ECO:0000259" key="7">
    <source>
        <dbReference type="Pfam" id="PF02927"/>
    </source>
</evidence>
<dbReference type="Gene3D" id="2.130.10.10">
    <property type="entry name" value="YVTN repeat-like/Quinoprotein amine dehydrogenase"/>
    <property type="match status" value="1"/>
</dbReference>
<dbReference type="SUPFAM" id="SSF81296">
    <property type="entry name" value="E set domains"/>
    <property type="match status" value="1"/>
</dbReference>
<comment type="similarity">
    <text evidence="1">Belongs to the glycosyl hydrolase 9 (cellulase E) family.</text>
</comment>
<dbReference type="InterPro" id="IPR029052">
    <property type="entry name" value="Metallo-depent_PP-like"/>
</dbReference>
<feature type="domain" description="Pyrrolo-quinoline quinone repeat" evidence="8">
    <location>
        <begin position="531"/>
        <end position="608"/>
    </location>
</feature>
<feature type="domain" description="Calcineurin-like phosphoesterase" evidence="5">
    <location>
        <begin position="20"/>
        <end position="195"/>
    </location>
</feature>
<dbReference type="Gene3D" id="1.50.10.10">
    <property type="match status" value="1"/>
</dbReference>
<dbReference type="Proteomes" id="UP000660862">
    <property type="component" value="Unassembled WGS sequence"/>
</dbReference>
<dbReference type="Gene3D" id="3.60.21.10">
    <property type="match status" value="1"/>
</dbReference>
<dbReference type="EMBL" id="BMER01000001">
    <property type="protein sequence ID" value="GGG81404.1"/>
    <property type="molecule type" value="Genomic_DNA"/>
</dbReference>
<reference evidence="9" key="1">
    <citation type="journal article" date="2014" name="Int. J. Syst. Evol. Microbiol.">
        <title>Complete genome sequence of Corynebacterium casei LMG S-19264T (=DSM 44701T), isolated from a smear-ripened cheese.</title>
        <authorList>
            <consortium name="US DOE Joint Genome Institute (JGI-PGF)"/>
            <person name="Walter F."/>
            <person name="Albersmeier A."/>
            <person name="Kalinowski J."/>
            <person name="Ruckert C."/>
        </authorList>
    </citation>
    <scope>NUCLEOTIDE SEQUENCE</scope>
    <source>
        <strain evidence="9">CGMCC 1.12195</strain>
    </source>
</reference>
<dbReference type="SUPFAM" id="SSF56300">
    <property type="entry name" value="Metallo-dependent phosphatases"/>
    <property type="match status" value="1"/>
</dbReference>
<evidence type="ECO:0000313" key="9">
    <source>
        <dbReference type="EMBL" id="GGG81404.1"/>
    </source>
</evidence>
<keyword evidence="3" id="KW-0624">Polysaccharide degradation</keyword>
<reference evidence="9" key="2">
    <citation type="submission" date="2020-09" db="EMBL/GenBank/DDBJ databases">
        <authorList>
            <person name="Sun Q."/>
            <person name="Zhou Y."/>
        </authorList>
    </citation>
    <scope>NUCLEOTIDE SEQUENCE</scope>
    <source>
        <strain evidence="9">CGMCC 1.12195</strain>
    </source>
</reference>
<dbReference type="InterPro" id="IPR004197">
    <property type="entry name" value="Cellulase_Ig-like"/>
</dbReference>
<evidence type="ECO:0000313" key="10">
    <source>
        <dbReference type="Proteomes" id="UP000660862"/>
    </source>
</evidence>
<dbReference type="InterPro" id="IPR018391">
    <property type="entry name" value="PQQ_b-propeller_rpt"/>
</dbReference>
<dbReference type="SMART" id="SM00564">
    <property type="entry name" value="PQQ"/>
    <property type="match status" value="7"/>
</dbReference>
<dbReference type="Pfam" id="PF13360">
    <property type="entry name" value="PQQ_2"/>
    <property type="match status" value="2"/>
</dbReference>
<keyword evidence="2" id="KW-0119">Carbohydrate metabolism</keyword>
<dbReference type="InterPro" id="IPR011047">
    <property type="entry name" value="Quinoprotein_ADH-like_sf"/>
</dbReference>
<dbReference type="Gene3D" id="2.40.10.480">
    <property type="match status" value="2"/>
</dbReference>
<dbReference type="PANTHER" id="PTHR34512:SF30">
    <property type="entry name" value="OUTER MEMBRANE PROTEIN ASSEMBLY FACTOR BAMB"/>
    <property type="match status" value="1"/>
</dbReference>
<protein>
    <recommendedName>
        <fullName evidence="11">Outer membrane protein assembly factor BamB, contains PQQ-like beta-propeller repeat</fullName>
    </recommendedName>
</protein>
<dbReference type="SUPFAM" id="SSF48208">
    <property type="entry name" value="Six-hairpin glycosidases"/>
    <property type="match status" value="1"/>
</dbReference>
<dbReference type="InterPro" id="IPR013783">
    <property type="entry name" value="Ig-like_fold"/>
</dbReference>
<dbReference type="SUPFAM" id="SSF50998">
    <property type="entry name" value="Quinoprotein alcohol dehydrogenase-like"/>
    <property type="match status" value="2"/>
</dbReference>
<evidence type="ECO:0000256" key="1">
    <source>
        <dbReference type="ARBA" id="ARBA00007072"/>
    </source>
</evidence>
<name>A0A917HK94_9SPHI</name>
<dbReference type="InterPro" id="IPR001701">
    <property type="entry name" value="Glyco_hydro_9"/>
</dbReference>
<evidence type="ECO:0008006" key="11">
    <source>
        <dbReference type="Google" id="ProtNLM"/>
    </source>
</evidence>
<feature type="chain" id="PRO_5037363737" description="Outer membrane protein assembly factor BamB, contains PQQ-like beta-propeller repeat" evidence="4">
    <location>
        <begin position="17"/>
        <end position="1193"/>
    </location>
</feature>
<dbReference type="InterPro" id="IPR014756">
    <property type="entry name" value="Ig_E-set"/>
</dbReference>
<dbReference type="InterPro" id="IPR002372">
    <property type="entry name" value="PQQ_rpt_dom"/>
</dbReference>
<feature type="domain" description="Glycoside hydrolase family 9" evidence="6">
    <location>
        <begin position="710"/>
        <end position="1178"/>
    </location>
</feature>
<feature type="domain" description="Pyrrolo-quinoline quinone repeat" evidence="8">
    <location>
        <begin position="308"/>
        <end position="445"/>
    </location>
</feature>
<dbReference type="Pfam" id="PF00149">
    <property type="entry name" value="Metallophos"/>
    <property type="match status" value="1"/>
</dbReference>
<feature type="signal peptide" evidence="4">
    <location>
        <begin position="1"/>
        <end position="16"/>
    </location>
</feature>
<evidence type="ECO:0000256" key="3">
    <source>
        <dbReference type="ARBA" id="ARBA00023326"/>
    </source>
</evidence>
<dbReference type="InterPro" id="IPR012341">
    <property type="entry name" value="6hp_glycosidase-like_sf"/>
</dbReference>
<dbReference type="InterPro" id="IPR015943">
    <property type="entry name" value="WD40/YVTN_repeat-like_dom_sf"/>
</dbReference>
<dbReference type="CDD" id="cd02850">
    <property type="entry name" value="E_set_Cellulase_N"/>
    <property type="match status" value="1"/>
</dbReference>
<evidence type="ECO:0000259" key="8">
    <source>
        <dbReference type="Pfam" id="PF13360"/>
    </source>
</evidence>
<dbReference type="GO" id="GO:0008810">
    <property type="term" value="F:cellulase activity"/>
    <property type="evidence" value="ECO:0007669"/>
    <property type="project" value="InterPro"/>
</dbReference>
<evidence type="ECO:0000256" key="4">
    <source>
        <dbReference type="SAM" id="SignalP"/>
    </source>
</evidence>
<feature type="domain" description="Cellulase Ig-like" evidence="7">
    <location>
        <begin position="617"/>
        <end position="700"/>
    </location>
</feature>
<dbReference type="InterPro" id="IPR004843">
    <property type="entry name" value="Calcineurin-like_PHP"/>
</dbReference>
<dbReference type="InterPro" id="IPR008928">
    <property type="entry name" value="6-hairpin_glycosidase_sf"/>
</dbReference>
<organism evidence="9 10">
    <name type="scientific">Parapedobacter pyrenivorans</name>
    <dbReference type="NCBI Taxonomy" id="1305674"/>
    <lineage>
        <taxon>Bacteria</taxon>
        <taxon>Pseudomonadati</taxon>
        <taxon>Bacteroidota</taxon>
        <taxon>Sphingobacteriia</taxon>
        <taxon>Sphingobacteriales</taxon>
        <taxon>Sphingobacteriaceae</taxon>
        <taxon>Parapedobacter</taxon>
    </lineage>
</organism>